<evidence type="ECO:0000256" key="8">
    <source>
        <dbReference type="SAM" id="MobiDB-lite"/>
    </source>
</evidence>
<keyword evidence="3 7" id="KW-0547">Nucleotide-binding</keyword>
<gene>
    <name evidence="7" type="primary">smc</name>
    <name evidence="10" type="ORF">SAMN05660686_03679</name>
</gene>
<dbReference type="GO" id="GO:0005524">
    <property type="term" value="F:ATP binding"/>
    <property type="evidence" value="ECO:0007669"/>
    <property type="project" value="UniProtKB-UniRule"/>
</dbReference>
<dbReference type="GO" id="GO:0005737">
    <property type="term" value="C:cytoplasm"/>
    <property type="evidence" value="ECO:0007669"/>
    <property type="project" value="UniProtKB-SubCell"/>
</dbReference>
<dbReference type="GO" id="GO:0007062">
    <property type="term" value="P:sister chromatid cohesion"/>
    <property type="evidence" value="ECO:0007669"/>
    <property type="project" value="InterPro"/>
</dbReference>
<evidence type="ECO:0000256" key="5">
    <source>
        <dbReference type="ARBA" id="ARBA00023054"/>
    </source>
</evidence>
<dbReference type="EMBL" id="FNBW01000012">
    <property type="protein sequence ID" value="SDG20929.1"/>
    <property type="molecule type" value="Genomic_DNA"/>
</dbReference>
<dbReference type="PANTHER" id="PTHR43977">
    <property type="entry name" value="STRUCTURAL MAINTENANCE OF CHROMOSOMES PROTEIN 3"/>
    <property type="match status" value="1"/>
</dbReference>
<dbReference type="InterPro" id="IPR036277">
    <property type="entry name" value="SMC_hinge_sf"/>
</dbReference>
<comment type="caution">
    <text evidence="10">The sequence shown here is derived from an EMBL/GenBank/DDBJ whole genome shotgun (WGS) entry which is preliminary data.</text>
</comment>
<evidence type="ECO:0000259" key="9">
    <source>
        <dbReference type="Pfam" id="PF02463"/>
    </source>
</evidence>
<proteinExistence type="inferred from homology"/>
<dbReference type="RefSeq" id="WP_093152614.1">
    <property type="nucleotide sequence ID" value="NZ_FNBW01000012.1"/>
</dbReference>
<organism evidence="10 11">
    <name type="scientific">Thalassobaculum litoreum DSM 18839</name>
    <dbReference type="NCBI Taxonomy" id="1123362"/>
    <lineage>
        <taxon>Bacteria</taxon>
        <taxon>Pseudomonadati</taxon>
        <taxon>Pseudomonadota</taxon>
        <taxon>Alphaproteobacteria</taxon>
        <taxon>Rhodospirillales</taxon>
        <taxon>Thalassobaculaceae</taxon>
        <taxon>Thalassobaculum</taxon>
    </lineage>
</organism>
<dbReference type="SUPFAM" id="SSF52540">
    <property type="entry name" value="P-loop containing nucleoside triphosphate hydrolases"/>
    <property type="match status" value="1"/>
</dbReference>
<dbReference type="AlphaFoldDB" id="A0A8G2BKV2"/>
<evidence type="ECO:0000313" key="11">
    <source>
        <dbReference type="Proteomes" id="UP000198615"/>
    </source>
</evidence>
<dbReference type="InterPro" id="IPR003395">
    <property type="entry name" value="RecF/RecN/SMC_N"/>
</dbReference>
<comment type="similarity">
    <text evidence="7">Belongs to the SMC family.</text>
</comment>
<feature type="coiled-coil region" evidence="7">
    <location>
        <begin position="758"/>
        <end position="908"/>
    </location>
</feature>
<feature type="binding site" evidence="7">
    <location>
        <begin position="32"/>
        <end position="39"/>
    </location>
    <ligand>
        <name>ATP</name>
        <dbReference type="ChEBI" id="CHEBI:30616"/>
    </ligand>
</feature>
<comment type="subcellular location">
    <subcellularLocation>
        <location evidence="1 7">Cytoplasm</location>
    </subcellularLocation>
</comment>
<keyword evidence="6 7" id="KW-0238">DNA-binding</keyword>
<dbReference type="GO" id="GO:0003677">
    <property type="term" value="F:DNA binding"/>
    <property type="evidence" value="ECO:0007669"/>
    <property type="project" value="UniProtKB-UniRule"/>
</dbReference>
<dbReference type="Gene3D" id="3.40.50.300">
    <property type="entry name" value="P-loop containing nucleotide triphosphate hydrolases"/>
    <property type="match status" value="2"/>
</dbReference>
<evidence type="ECO:0000256" key="3">
    <source>
        <dbReference type="ARBA" id="ARBA00022741"/>
    </source>
</evidence>
<dbReference type="GO" id="GO:0006260">
    <property type="term" value="P:DNA replication"/>
    <property type="evidence" value="ECO:0007669"/>
    <property type="project" value="UniProtKB-UniRule"/>
</dbReference>
<dbReference type="FunFam" id="3.40.50.300:FF:000901">
    <property type="entry name" value="Chromosome partition protein Smc"/>
    <property type="match status" value="1"/>
</dbReference>
<feature type="coiled-coil region" evidence="7">
    <location>
        <begin position="952"/>
        <end position="993"/>
    </location>
</feature>
<dbReference type="GO" id="GO:0030261">
    <property type="term" value="P:chromosome condensation"/>
    <property type="evidence" value="ECO:0007669"/>
    <property type="project" value="InterPro"/>
</dbReference>
<evidence type="ECO:0000256" key="2">
    <source>
        <dbReference type="ARBA" id="ARBA00022490"/>
    </source>
</evidence>
<accession>A0A8G2BKV2</accession>
<evidence type="ECO:0000313" key="10">
    <source>
        <dbReference type="EMBL" id="SDG20929.1"/>
    </source>
</evidence>
<keyword evidence="4 7" id="KW-0067">ATP-binding</keyword>
<comment type="subunit">
    <text evidence="7">Homodimer.</text>
</comment>
<dbReference type="HAMAP" id="MF_01894">
    <property type="entry name" value="Smc_prok"/>
    <property type="match status" value="1"/>
</dbReference>
<dbReference type="PIRSF" id="PIRSF005719">
    <property type="entry name" value="SMC"/>
    <property type="match status" value="1"/>
</dbReference>
<dbReference type="InterPro" id="IPR024704">
    <property type="entry name" value="SMC"/>
</dbReference>
<feature type="coiled-coil region" evidence="7">
    <location>
        <begin position="170"/>
        <end position="218"/>
    </location>
</feature>
<keyword evidence="5 7" id="KW-0175">Coiled coil</keyword>
<dbReference type="GO" id="GO:0016887">
    <property type="term" value="F:ATP hydrolysis activity"/>
    <property type="evidence" value="ECO:0007669"/>
    <property type="project" value="InterPro"/>
</dbReference>
<feature type="coiled-coil region" evidence="7">
    <location>
        <begin position="654"/>
        <end position="688"/>
    </location>
</feature>
<evidence type="ECO:0000256" key="6">
    <source>
        <dbReference type="ARBA" id="ARBA00023125"/>
    </source>
</evidence>
<dbReference type="SUPFAM" id="SSF75553">
    <property type="entry name" value="Smc hinge domain"/>
    <property type="match status" value="1"/>
</dbReference>
<comment type="function">
    <text evidence="7">Required for chromosome condensation and partitioning.</text>
</comment>
<dbReference type="CDD" id="cd03278">
    <property type="entry name" value="ABC_SMC_barmotin"/>
    <property type="match status" value="1"/>
</dbReference>
<keyword evidence="2 7" id="KW-0963">Cytoplasm</keyword>
<sequence>MHFSKLRLTGFKSFVEPTELLIEEGLTGVVGPNGCGKSNLVEALRWVMGETSAKQMRGGGMEDVIFGGTEQRPARNMAEVGLYVANDDRRAPAQFNSADELEVVRRIEREKGSHYRVNGKDVRARDVQLLFADAATGARSAGLVSQGKIGSIVQAKASDRRALLEEAANIRGLHTRRHEAELRLRAAEQNLERLDDVLKALEGQRAALRRQARQAQRYRELSEKIRQAESIVLHARWTHTMEERRKAGAALAAARDKVTALTQEAAAASAAQTDSAASLPGLRQREAEASAELQHLTVTRSELDAEERRIATARSEAETRLRQIADDVTREKTLVEEAATALARLTGERDELIAAGEGEAEAQEASGAALTQANRDAEEAEEAVHKTTEEIAVADARRAALERQLRQAEERISRLDRQQADLAERRAELIRQAVPEAERTAAEQTVTEAAAAADAADAGIPAAQEARDDAQEAEKTARAAAREMDAAVSELETEATGLRRLLMQAKSEAAPMVDAVTVAPGYETALGAALGDDLEAPALDAEAPPTAGGWREGADAGGAEWPAGVEPLAPKVTAPAALAARLARTGIAADPAAAAAAQPALAAGMRIVTKEGGMWRWDGFVQTPGAPSAAAIRLERRNRLAELDRQLADRRGALDVARSEAEHAAARLAEAEDAVEAARRARNAASDALSKAKSAAAEIESRVAAVDTKLAALDDGAARLAGEREEAVTAQGQAAEELKTLPDVEALRADSSRLRAALSERRAELVEARTEHDRLVREAESRRTRLSATEGEIKSWEQRRERADTRLSDLDTRRQGEEAEIARLASRPQEIAAEREKVVALIEAAEAKRRQAADALVSAESRQTELDRVAREADRAAGEARESLIRAESQLEQINQTLRVERERIQERLDCAPDEILTKAGIDPEAPLPDAEQTQRSLDRLSGEREALGPVNLRAETELEELTEQIEGMERERDDLIGAIQRLRSAIAALNKEGRERLLAAFNLVNGHFQTLFRRLFGGGEAHLKLTEAEDPLEAGLEIMASPPGKKMQHLSLLSGGEQALTAAALVFAVFLTNPSPICVLDEVDAPLDDTNVDRFCALLQDIVKETGTRFLIITHHRMTMARMDRLFGVTMAERGVSQLVSVDLARAERLRDAG</sequence>
<dbReference type="InterPro" id="IPR011890">
    <property type="entry name" value="SMC_prok"/>
</dbReference>
<feature type="region of interest" description="Disordered" evidence="8">
    <location>
        <begin position="918"/>
        <end position="937"/>
    </location>
</feature>
<feature type="coiled-coil region" evidence="7">
    <location>
        <begin position="296"/>
        <end position="432"/>
    </location>
</feature>
<dbReference type="Pfam" id="PF02463">
    <property type="entry name" value="SMC_N"/>
    <property type="match status" value="1"/>
</dbReference>
<dbReference type="OrthoDB" id="9808768at2"/>
<feature type="domain" description="RecF/RecN/SMC N-terminal" evidence="9">
    <location>
        <begin position="4"/>
        <end position="1138"/>
    </location>
</feature>
<evidence type="ECO:0000256" key="4">
    <source>
        <dbReference type="ARBA" id="ARBA00022840"/>
    </source>
</evidence>
<keyword evidence="11" id="KW-1185">Reference proteome</keyword>
<dbReference type="GO" id="GO:0005694">
    <property type="term" value="C:chromosome"/>
    <property type="evidence" value="ECO:0007669"/>
    <property type="project" value="InterPro"/>
</dbReference>
<dbReference type="InterPro" id="IPR027417">
    <property type="entry name" value="P-loop_NTPase"/>
</dbReference>
<dbReference type="Proteomes" id="UP000198615">
    <property type="component" value="Unassembled WGS sequence"/>
</dbReference>
<comment type="domain">
    <text evidence="7">Contains large globular domains required for ATP hydrolysis at each terminus and a third globular domain forming a flexible hinge near the middle of the molecule. These domains are separated by coiled-coil structures.</text>
</comment>
<evidence type="ECO:0000256" key="1">
    <source>
        <dbReference type="ARBA" id="ARBA00004496"/>
    </source>
</evidence>
<dbReference type="GO" id="GO:0007059">
    <property type="term" value="P:chromosome segregation"/>
    <property type="evidence" value="ECO:0007669"/>
    <property type="project" value="UniProtKB-UniRule"/>
</dbReference>
<feature type="coiled-coil region" evidence="7">
    <location>
        <begin position="463"/>
        <end position="508"/>
    </location>
</feature>
<protein>
    <recommendedName>
        <fullName evidence="7">Chromosome partition protein Smc</fullName>
    </recommendedName>
</protein>
<reference evidence="10 11" key="1">
    <citation type="submission" date="2016-10" db="EMBL/GenBank/DDBJ databases">
        <authorList>
            <person name="Varghese N."/>
            <person name="Submissions S."/>
        </authorList>
    </citation>
    <scope>NUCLEOTIDE SEQUENCE [LARGE SCALE GENOMIC DNA]</scope>
    <source>
        <strain evidence="10 11">DSM 18839</strain>
    </source>
</reference>
<name>A0A8G2BKV2_9PROT</name>
<evidence type="ECO:0000256" key="7">
    <source>
        <dbReference type="HAMAP-Rule" id="MF_01894"/>
    </source>
</evidence>